<evidence type="ECO:0000256" key="2">
    <source>
        <dbReference type="ARBA" id="ARBA00022679"/>
    </source>
</evidence>
<comment type="catalytic activity">
    <reaction evidence="7">
        <text>L-threonyl-[protein] + ATP = O-phospho-L-threonyl-[protein] + ADP + H(+)</text>
        <dbReference type="Rhea" id="RHEA:46608"/>
        <dbReference type="Rhea" id="RHEA-COMP:11060"/>
        <dbReference type="Rhea" id="RHEA-COMP:11605"/>
        <dbReference type="ChEBI" id="CHEBI:15378"/>
        <dbReference type="ChEBI" id="CHEBI:30013"/>
        <dbReference type="ChEBI" id="CHEBI:30616"/>
        <dbReference type="ChEBI" id="CHEBI:61977"/>
        <dbReference type="ChEBI" id="CHEBI:456216"/>
        <dbReference type="EC" id="2.7.11.1"/>
    </reaction>
</comment>
<dbReference type="EC" id="2.7.11.1" evidence="7"/>
<dbReference type="Proteomes" id="UP000618943">
    <property type="component" value="Unassembled WGS sequence"/>
</dbReference>
<dbReference type="InterPro" id="IPR010194">
    <property type="entry name" value="Anti-sigma_F"/>
</dbReference>
<organism evidence="9 10">
    <name type="scientific">Viridibacillus soli</name>
    <dbReference type="NCBI Taxonomy" id="2798301"/>
    <lineage>
        <taxon>Bacteria</taxon>
        <taxon>Bacillati</taxon>
        <taxon>Bacillota</taxon>
        <taxon>Bacilli</taxon>
        <taxon>Bacillales</taxon>
        <taxon>Caryophanaceae</taxon>
        <taxon>Viridibacillus</taxon>
    </lineage>
</organism>
<keyword evidence="4 7" id="KW-0418">Kinase</keyword>
<proteinExistence type="inferred from homology"/>
<comment type="caution">
    <text evidence="9">The sequence shown here is derived from an EMBL/GenBank/DDBJ whole genome shotgun (WGS) entry which is preliminary data.</text>
</comment>
<sequence>MDNEMTLSFLAVSENEALARMAMTSFMTVLDPTIEELSEVKTVISEAVTNAIIHGYEEDQAGIVTVYATRIDREVTVTISDKGCGIADVQQAMEPLYTTKQQMDRSGMGFTIMESFTDQLSVKSERGKGTTVTFKKQFQPVSSPFATR</sequence>
<dbReference type="SUPFAM" id="SSF55874">
    <property type="entry name" value="ATPase domain of HSP90 chaperone/DNA topoisomerase II/histidine kinase"/>
    <property type="match status" value="1"/>
</dbReference>
<evidence type="ECO:0000256" key="5">
    <source>
        <dbReference type="ARBA" id="ARBA00022840"/>
    </source>
</evidence>
<keyword evidence="6 7" id="KW-0749">Sporulation</keyword>
<reference evidence="9 10" key="1">
    <citation type="submission" date="2020-12" db="EMBL/GenBank/DDBJ databases">
        <title>YIM B01967 draft genome.</title>
        <authorList>
            <person name="Yan X."/>
        </authorList>
    </citation>
    <scope>NUCLEOTIDE SEQUENCE [LARGE SCALE GENOMIC DNA]</scope>
    <source>
        <strain evidence="9 10">YIM B01967</strain>
    </source>
</reference>
<dbReference type="EMBL" id="JAEOAH010000005">
    <property type="protein sequence ID" value="MBK3494278.1"/>
    <property type="molecule type" value="Genomic_DNA"/>
</dbReference>
<comment type="similarity">
    <text evidence="7">Belongs to the anti-sigma-factor family.</text>
</comment>
<dbReference type="NCBIfam" id="TIGR01925">
    <property type="entry name" value="spIIAB"/>
    <property type="match status" value="1"/>
</dbReference>
<dbReference type="Gene3D" id="3.30.565.10">
    <property type="entry name" value="Histidine kinase-like ATPase, C-terminal domain"/>
    <property type="match status" value="1"/>
</dbReference>
<evidence type="ECO:0000313" key="10">
    <source>
        <dbReference type="Proteomes" id="UP000618943"/>
    </source>
</evidence>
<evidence type="ECO:0000256" key="4">
    <source>
        <dbReference type="ARBA" id="ARBA00022777"/>
    </source>
</evidence>
<keyword evidence="2 7" id="KW-0808">Transferase</keyword>
<dbReference type="InterPro" id="IPR036890">
    <property type="entry name" value="HATPase_C_sf"/>
</dbReference>
<accession>A0ABS1H4D7</accession>
<evidence type="ECO:0000256" key="1">
    <source>
        <dbReference type="ARBA" id="ARBA00022527"/>
    </source>
</evidence>
<feature type="domain" description="Histidine kinase/HSP90-like ATPase" evidence="8">
    <location>
        <begin position="35"/>
        <end position="140"/>
    </location>
</feature>
<comment type="catalytic activity">
    <reaction evidence="7">
        <text>L-seryl-[protein] + ATP = O-phospho-L-seryl-[protein] + ADP + H(+)</text>
        <dbReference type="Rhea" id="RHEA:17989"/>
        <dbReference type="Rhea" id="RHEA-COMP:9863"/>
        <dbReference type="Rhea" id="RHEA-COMP:11604"/>
        <dbReference type="ChEBI" id="CHEBI:15378"/>
        <dbReference type="ChEBI" id="CHEBI:29999"/>
        <dbReference type="ChEBI" id="CHEBI:30616"/>
        <dbReference type="ChEBI" id="CHEBI:83421"/>
        <dbReference type="ChEBI" id="CHEBI:456216"/>
        <dbReference type="EC" id="2.7.11.1"/>
    </reaction>
</comment>
<dbReference type="SMART" id="SM00387">
    <property type="entry name" value="HATPase_c"/>
    <property type="match status" value="1"/>
</dbReference>
<dbReference type="Pfam" id="PF13581">
    <property type="entry name" value="HATPase_c_2"/>
    <property type="match status" value="1"/>
</dbReference>
<dbReference type="PANTHER" id="PTHR35526">
    <property type="entry name" value="ANTI-SIGMA-F FACTOR RSBW-RELATED"/>
    <property type="match status" value="1"/>
</dbReference>
<evidence type="ECO:0000256" key="7">
    <source>
        <dbReference type="HAMAP-Rule" id="MF_00637"/>
    </source>
</evidence>
<evidence type="ECO:0000256" key="6">
    <source>
        <dbReference type="ARBA" id="ARBA00022969"/>
    </source>
</evidence>
<evidence type="ECO:0000256" key="3">
    <source>
        <dbReference type="ARBA" id="ARBA00022741"/>
    </source>
</evidence>
<evidence type="ECO:0000313" key="9">
    <source>
        <dbReference type="EMBL" id="MBK3494278.1"/>
    </source>
</evidence>
<dbReference type="PANTHER" id="PTHR35526:SF3">
    <property type="entry name" value="ANTI-SIGMA-F FACTOR RSBW"/>
    <property type="match status" value="1"/>
</dbReference>
<name>A0ABS1H4D7_9BACL</name>
<keyword evidence="5 7" id="KW-0067">ATP-binding</keyword>
<dbReference type="GO" id="GO:0004674">
    <property type="term" value="F:protein serine/threonine kinase activity"/>
    <property type="evidence" value="ECO:0007669"/>
    <property type="project" value="UniProtKB-EC"/>
</dbReference>
<gene>
    <name evidence="7" type="primary">spoIIAB</name>
    <name evidence="9" type="ORF">JFL43_05290</name>
</gene>
<keyword evidence="3 7" id="KW-0547">Nucleotide-binding</keyword>
<dbReference type="InterPro" id="IPR050267">
    <property type="entry name" value="Anti-sigma-factor_SerPK"/>
</dbReference>
<keyword evidence="1 7" id="KW-0723">Serine/threonine-protein kinase</keyword>
<keyword evidence="10" id="KW-1185">Reference proteome</keyword>
<dbReference type="InterPro" id="IPR003594">
    <property type="entry name" value="HATPase_dom"/>
</dbReference>
<protein>
    <recommendedName>
        <fullName evidence="7">Anti-sigma F factor</fullName>
        <ecNumber evidence="7">2.7.11.1</ecNumber>
    </recommendedName>
    <alternativeName>
        <fullName evidence="7">Stage II sporulation protein AB</fullName>
    </alternativeName>
</protein>
<evidence type="ECO:0000259" key="8">
    <source>
        <dbReference type="SMART" id="SM00387"/>
    </source>
</evidence>
<comment type="function">
    <text evidence="7">Binds to sigma F and blocks its ability to form an RNA polymerase holoenzyme (E-sigma F). Phosphorylates SpoIIAA on a serine residue. This phosphorylation may enable SpoIIAA to act as an anti-anti-sigma factor that counteracts SpoIIAB and thus releases sigma F from inhibition.</text>
</comment>
<dbReference type="RefSeq" id="WP_100796604.1">
    <property type="nucleotide sequence ID" value="NZ_JAEOAH010000005.1"/>
</dbReference>
<dbReference type="HAMAP" id="MF_00637">
    <property type="entry name" value="Anti_sigma_F"/>
    <property type="match status" value="1"/>
</dbReference>